<reference evidence="1 2" key="1">
    <citation type="journal article" date="2018" name="Front. Plant Sci.">
        <title>Red Clover (Trifolium pratense) and Zigzag Clover (T. medium) - A Picture of Genomic Similarities and Differences.</title>
        <authorList>
            <person name="Dluhosova J."/>
            <person name="Istvanek J."/>
            <person name="Nedelnik J."/>
            <person name="Repkova J."/>
        </authorList>
    </citation>
    <scope>NUCLEOTIDE SEQUENCE [LARGE SCALE GENOMIC DNA]</scope>
    <source>
        <strain evidence="2">cv. 10/8</strain>
        <tissue evidence="1">Leaf</tissue>
    </source>
</reference>
<dbReference type="EMBL" id="LXQA010410113">
    <property type="protein sequence ID" value="MCI50012.1"/>
    <property type="molecule type" value="Genomic_DNA"/>
</dbReference>
<dbReference type="Proteomes" id="UP000265520">
    <property type="component" value="Unassembled WGS sequence"/>
</dbReference>
<evidence type="ECO:0000313" key="1">
    <source>
        <dbReference type="EMBL" id="MCI50012.1"/>
    </source>
</evidence>
<comment type="caution">
    <text evidence="1">The sequence shown here is derived from an EMBL/GenBank/DDBJ whole genome shotgun (WGS) entry which is preliminary data.</text>
</comment>
<proteinExistence type="predicted"/>
<feature type="non-terminal residue" evidence="1">
    <location>
        <position position="46"/>
    </location>
</feature>
<organism evidence="1 2">
    <name type="scientific">Trifolium medium</name>
    <dbReference type="NCBI Taxonomy" id="97028"/>
    <lineage>
        <taxon>Eukaryota</taxon>
        <taxon>Viridiplantae</taxon>
        <taxon>Streptophyta</taxon>
        <taxon>Embryophyta</taxon>
        <taxon>Tracheophyta</taxon>
        <taxon>Spermatophyta</taxon>
        <taxon>Magnoliopsida</taxon>
        <taxon>eudicotyledons</taxon>
        <taxon>Gunneridae</taxon>
        <taxon>Pentapetalae</taxon>
        <taxon>rosids</taxon>
        <taxon>fabids</taxon>
        <taxon>Fabales</taxon>
        <taxon>Fabaceae</taxon>
        <taxon>Papilionoideae</taxon>
        <taxon>50 kb inversion clade</taxon>
        <taxon>NPAAA clade</taxon>
        <taxon>Hologalegina</taxon>
        <taxon>IRL clade</taxon>
        <taxon>Trifolieae</taxon>
        <taxon>Trifolium</taxon>
    </lineage>
</organism>
<sequence>HESIPPKPQQEGHQKGQREEYVIVESTVIQAGTVEVTGTEVDDIVQ</sequence>
<keyword evidence="2" id="KW-1185">Reference proteome</keyword>
<dbReference type="AlphaFoldDB" id="A0A392SNL3"/>
<accession>A0A392SNL3</accession>
<protein>
    <submittedName>
        <fullName evidence="1">Uncharacterized protein</fullName>
    </submittedName>
</protein>
<name>A0A392SNL3_9FABA</name>
<feature type="non-terminal residue" evidence="1">
    <location>
        <position position="1"/>
    </location>
</feature>
<evidence type="ECO:0000313" key="2">
    <source>
        <dbReference type="Proteomes" id="UP000265520"/>
    </source>
</evidence>